<evidence type="ECO:0000313" key="1">
    <source>
        <dbReference type="EMBL" id="ABK23772.1"/>
    </source>
</evidence>
<name>A9NT11_PICSI</name>
<sequence>MLHNCLMKQQISKIVNWQLRDMKVVEALAKEGAADGILCLRWEE</sequence>
<proteinExistence type="evidence at transcript level"/>
<dbReference type="EMBL" id="EF084454">
    <property type="protein sequence ID" value="ABK23772.1"/>
    <property type="molecule type" value="mRNA"/>
</dbReference>
<accession>A9NT11</accession>
<protein>
    <submittedName>
        <fullName evidence="1">Uncharacterized protein</fullName>
    </submittedName>
</protein>
<organism evidence="1">
    <name type="scientific">Picea sitchensis</name>
    <name type="common">Sitka spruce</name>
    <name type="synonym">Pinus sitchensis</name>
    <dbReference type="NCBI Taxonomy" id="3332"/>
    <lineage>
        <taxon>Eukaryota</taxon>
        <taxon>Viridiplantae</taxon>
        <taxon>Streptophyta</taxon>
        <taxon>Embryophyta</taxon>
        <taxon>Tracheophyta</taxon>
        <taxon>Spermatophyta</taxon>
        <taxon>Pinopsida</taxon>
        <taxon>Pinidae</taxon>
        <taxon>Conifers I</taxon>
        <taxon>Pinales</taxon>
        <taxon>Pinaceae</taxon>
        <taxon>Picea</taxon>
    </lineage>
</organism>
<reference evidence="1" key="1">
    <citation type="journal article" date="2008" name="BMC Genomics">
        <title>A conifer genomics resource of 200,000 spruce (Picea spp.) ESTs and 6,464 high-quality, sequence-finished full-length cDNAs for Sitka spruce (Picea sitchensis).</title>
        <authorList>
            <person name="Ralph S.G."/>
            <person name="Chun H.J."/>
            <person name="Kolosova N."/>
            <person name="Cooper D."/>
            <person name="Oddy C."/>
            <person name="Ritland C.E."/>
            <person name="Kirkpatrick R."/>
            <person name="Moore R."/>
            <person name="Barber S."/>
            <person name="Holt R.A."/>
            <person name="Jones S.J."/>
            <person name="Marra M.A."/>
            <person name="Douglas C.J."/>
            <person name="Ritland K."/>
            <person name="Bohlmann J."/>
        </authorList>
    </citation>
    <scope>NUCLEOTIDE SEQUENCE</scope>
    <source>
        <tissue evidence="1">Bark</tissue>
    </source>
</reference>
<dbReference type="AlphaFoldDB" id="A9NT11"/>